<dbReference type="GO" id="GO:0030313">
    <property type="term" value="C:cell envelope"/>
    <property type="evidence" value="ECO:0007669"/>
    <property type="project" value="UniProtKB-SubCell"/>
</dbReference>
<dbReference type="EMBL" id="CP002879">
    <property type="protein sequence ID" value="AEI81552.1"/>
    <property type="molecule type" value="Genomic_DNA"/>
</dbReference>
<accession>F8GVJ3</accession>
<dbReference type="Pfam" id="PF00497">
    <property type="entry name" value="SBP_bac_3"/>
    <property type="match status" value="1"/>
</dbReference>
<reference evidence="7 8" key="1">
    <citation type="journal article" date="2011" name="J. Bacteriol.">
        <title>Complete genome sequence of the type strain Cupriavidus necator N-1.</title>
        <authorList>
            <person name="Poehlein A."/>
            <person name="Kusian B."/>
            <person name="Friedrich B."/>
            <person name="Daniel R."/>
            <person name="Bowien B."/>
        </authorList>
    </citation>
    <scope>NUCLEOTIDE SEQUENCE [LARGE SCALE GENOMIC DNA]</scope>
    <source>
        <strain evidence="8">ATCC 43291 / DSM 13513 / CCUG 52238 / LMG 8453 / N-1</strain>
        <plasmid evidence="7 8">pBB1</plasmid>
    </source>
</reference>
<gene>
    <name evidence="7" type="primary">hisJ</name>
    <name evidence="7" type="ordered locus">CNE_BB1p01250</name>
</gene>
<dbReference type="HOGENOM" id="CLU_019602_18_0_4"/>
<dbReference type="PANTHER" id="PTHR35936:SF13">
    <property type="entry name" value="HISTIDINE-BINDING PERIPLASMIC PROTEIN"/>
    <property type="match status" value="1"/>
</dbReference>
<dbReference type="Proteomes" id="UP000006798">
    <property type="component" value="Plasmid pBB1"/>
</dbReference>
<geneLocation type="plasmid" evidence="7 8">
    <name>pBB1</name>
</geneLocation>
<evidence type="ECO:0000256" key="4">
    <source>
        <dbReference type="RuleBase" id="RU003744"/>
    </source>
</evidence>
<dbReference type="PROSITE" id="PS01039">
    <property type="entry name" value="SBP_BACTERIAL_3"/>
    <property type="match status" value="1"/>
</dbReference>
<feature type="domain" description="Solute-binding protein family 3/N-terminal" evidence="6">
    <location>
        <begin position="28"/>
        <end position="257"/>
    </location>
</feature>
<proteinExistence type="inferred from homology"/>
<dbReference type="SMART" id="SM00062">
    <property type="entry name" value="PBPb"/>
    <property type="match status" value="1"/>
</dbReference>
<evidence type="ECO:0000256" key="2">
    <source>
        <dbReference type="ARBA" id="ARBA00010333"/>
    </source>
</evidence>
<feature type="signal peptide" evidence="5">
    <location>
        <begin position="1"/>
        <end position="23"/>
    </location>
</feature>
<dbReference type="GeneID" id="34311976"/>
<feature type="chain" id="PRO_5003378099" evidence="5">
    <location>
        <begin position="24"/>
        <end position="262"/>
    </location>
</feature>
<evidence type="ECO:0000259" key="6">
    <source>
        <dbReference type="SMART" id="SM00062"/>
    </source>
</evidence>
<keyword evidence="7" id="KW-0614">Plasmid</keyword>
<comment type="similarity">
    <text evidence="2 4">Belongs to the bacterial solute-binding protein 3 family.</text>
</comment>
<dbReference type="SUPFAM" id="SSF53850">
    <property type="entry name" value="Periplasmic binding protein-like II"/>
    <property type="match status" value="1"/>
</dbReference>
<organism evidence="7 8">
    <name type="scientific">Cupriavidus necator (strain ATCC 43291 / DSM 13513 / CCUG 52238 / LMG 8453 / N-1)</name>
    <name type="common">Ralstonia eutropha</name>
    <dbReference type="NCBI Taxonomy" id="1042878"/>
    <lineage>
        <taxon>Bacteria</taxon>
        <taxon>Pseudomonadati</taxon>
        <taxon>Pseudomonadota</taxon>
        <taxon>Betaproteobacteria</taxon>
        <taxon>Burkholderiales</taxon>
        <taxon>Burkholderiaceae</taxon>
        <taxon>Cupriavidus</taxon>
    </lineage>
</organism>
<dbReference type="CDD" id="cd13703">
    <property type="entry name" value="PBP2_HisJ_LAO"/>
    <property type="match status" value="1"/>
</dbReference>
<dbReference type="Gene3D" id="3.40.190.10">
    <property type="entry name" value="Periplasmic binding protein-like II"/>
    <property type="match status" value="2"/>
</dbReference>
<dbReference type="KEGG" id="cnc:CNE_BB1p01250"/>
<evidence type="ECO:0000256" key="5">
    <source>
        <dbReference type="SAM" id="SignalP"/>
    </source>
</evidence>
<evidence type="ECO:0000256" key="3">
    <source>
        <dbReference type="ARBA" id="ARBA00022729"/>
    </source>
</evidence>
<keyword evidence="3 5" id="KW-0732">Signal</keyword>
<evidence type="ECO:0000313" key="8">
    <source>
        <dbReference type="Proteomes" id="UP000006798"/>
    </source>
</evidence>
<evidence type="ECO:0000256" key="1">
    <source>
        <dbReference type="ARBA" id="ARBA00004196"/>
    </source>
</evidence>
<dbReference type="PANTHER" id="PTHR35936">
    <property type="entry name" value="MEMBRANE-BOUND LYTIC MUREIN TRANSGLYCOSYLASE F"/>
    <property type="match status" value="1"/>
</dbReference>
<sequence>MNWNTKLLASLLAALGFAGTAGAQSAQVLRMGLNPTYPPFESKAPSGELQGFDIDVGNAICKKLNAKCVWVENDFDGLIPALQARKFDVVNSAMNITEKRKQVIDFTAPIYVVPIQLVARKSTKLQPTPAGMKGKTVGVMRGTTQEAYLQKHWSKTGTEIVSYQDQAQVFADLIAGRIDGAVQESQTALDGLLSKPEGRDFEFAGEPLVDPSTLGIGTGLGIRKGDSALREKLQGAIVALKQDGTLSTLSQKYFKRDIIVKD</sequence>
<dbReference type="AlphaFoldDB" id="F8GVJ3"/>
<dbReference type="RefSeq" id="WP_013958610.1">
    <property type="nucleotide sequence ID" value="NC_015727.1"/>
</dbReference>
<protein>
    <submittedName>
        <fullName evidence="7">Histidine-binding periplasmic protein HisJ</fullName>
    </submittedName>
</protein>
<comment type="subcellular location">
    <subcellularLocation>
        <location evidence="1">Cell envelope</location>
    </subcellularLocation>
</comment>
<dbReference type="InterPro" id="IPR018313">
    <property type="entry name" value="SBP_3_CS"/>
</dbReference>
<evidence type="ECO:0000313" key="7">
    <source>
        <dbReference type="EMBL" id="AEI81552.1"/>
    </source>
</evidence>
<dbReference type="InterPro" id="IPR001638">
    <property type="entry name" value="Solute-binding_3/MltF_N"/>
</dbReference>
<name>F8GVJ3_CUPNN</name>